<proteinExistence type="inferred from homology"/>
<name>A0A2H5CMR7_9VIRU</name>
<keyword evidence="4 10" id="KW-0167">Capsid protein</keyword>
<dbReference type="PIRSF" id="PIRSF004108">
    <property type="entry name" value="Tenuivirus_N"/>
    <property type="match status" value="1"/>
</dbReference>
<dbReference type="KEGG" id="vg:35382901"/>
<keyword evidence="8" id="KW-1035">Host cytoplasm</keyword>
<dbReference type="Pfam" id="PF05733">
    <property type="entry name" value="Tenui_N"/>
    <property type="match status" value="1"/>
</dbReference>
<evidence type="ECO:0000256" key="3">
    <source>
        <dbReference type="ARBA" id="ARBA00014389"/>
    </source>
</evidence>
<dbReference type="GO" id="GO:0019013">
    <property type="term" value="C:viral nucleocapsid"/>
    <property type="evidence" value="ECO:0007669"/>
    <property type="project" value="UniProtKB-KW"/>
</dbReference>
<comment type="similarity">
    <text evidence="10">Belongs to the tenuiviruses nucleocapsid protein family.</text>
</comment>
<comment type="subcellular location">
    <subcellularLocation>
        <location evidence="1">Host cytoplasm</location>
    </subcellularLocation>
    <subcellularLocation>
        <location evidence="2 10">Virion</location>
    </subcellularLocation>
</comment>
<dbReference type="InterPro" id="IPR008864">
    <property type="entry name" value="Nucleocapsid_Tenuivirus"/>
</dbReference>
<dbReference type="InterPro" id="IPR009522">
    <property type="entry name" value="Capsid_Phlebovir/Tenuivir"/>
</dbReference>
<dbReference type="RefSeq" id="YP_009449448.1">
    <property type="nucleotide sequence ID" value="NC_036602.1"/>
</dbReference>
<evidence type="ECO:0000256" key="2">
    <source>
        <dbReference type="ARBA" id="ARBA00004328"/>
    </source>
</evidence>
<evidence type="ECO:0000256" key="5">
    <source>
        <dbReference type="ARBA" id="ARBA00022844"/>
    </source>
</evidence>
<keyword evidence="7 10" id="KW-0543">Viral nucleoprotein</keyword>
<keyword evidence="12" id="KW-1185">Reference proteome</keyword>
<dbReference type="GeneID" id="35382901"/>
<evidence type="ECO:0000313" key="12">
    <source>
        <dbReference type="Proteomes" id="UP000235534"/>
    </source>
</evidence>
<dbReference type="Proteomes" id="UP000235534">
    <property type="component" value="Genome"/>
</dbReference>
<dbReference type="OrthoDB" id="5674at10239"/>
<keyword evidence="6" id="KW-0694">RNA-binding</keyword>
<organism evidence="11 12">
    <name type="scientific">Tenuivirus oryzalbae</name>
    <dbReference type="NCBI Taxonomy" id="3052764"/>
    <lineage>
        <taxon>Viruses</taxon>
        <taxon>Riboviria</taxon>
        <taxon>Orthornavirae</taxon>
        <taxon>Negarnaviricota</taxon>
        <taxon>Polyploviricotina</taxon>
        <taxon>Bunyaviricetes</taxon>
        <taxon>Hareavirales</taxon>
        <taxon>Phenuiviridae</taxon>
        <taxon>Tenuivirus</taxon>
    </lineage>
</organism>
<evidence type="ECO:0000256" key="6">
    <source>
        <dbReference type="ARBA" id="ARBA00022884"/>
    </source>
</evidence>
<evidence type="ECO:0000256" key="9">
    <source>
        <dbReference type="ARBA" id="ARBA00033344"/>
    </source>
</evidence>
<reference evidence="11 12" key="1">
    <citation type="submission" date="2017-11" db="EMBL/GenBank/DDBJ databases">
        <title>Complete genome sequence of Rice hoja blanca virus (Tenuivirus) isolated from a susceptible rice cultivar in Colombia.</title>
        <authorList>
            <person name="Jimenez J."/>
            <person name="Carvajal-Yepes M."/>
            <person name="Leiva A.M."/>
            <person name="Cruz M."/>
            <person name="Romero L.E."/>
            <person name="Bolanos C.A."/>
            <person name="Lozano I."/>
            <person name="Cuellar W.J."/>
        </authorList>
    </citation>
    <scope>NUCLEOTIDE SEQUENCE [LARGE SCALE GENOMIC DNA]</scope>
</reference>
<sequence>MTMPVADVQTEIERVTTLALKYITDHKDTLVTFVGQIEYNGYDAGKLLQILKKKAEGRDFGKDLCYLLVMRYTRGTGFVRDVRKKIKTAAGGDTAHEIVTHYGVVQSVGDNADAITLGRLASLFPAVSMNIVRNVSTGAKLAVDSSDLGSSGIDLLLWDFVPQFITLDSLTAPYCTGKGMNTILFSLHVLHGALTTKKTMPDQKKKARSLVTDFELVKYTTELLVITCNAKNLKVEKKTIYRESLMRPFQEGVGDALGFKETFWTSLAKVSTGCVKKMKKDAQAYLSERTPLLKVFVENCNKSEDEVAEAIKSYFVTGA</sequence>
<evidence type="ECO:0000256" key="7">
    <source>
        <dbReference type="ARBA" id="ARBA00023086"/>
    </source>
</evidence>
<dbReference type="EMBL" id="MG566076">
    <property type="protein sequence ID" value="AUH25692.1"/>
    <property type="molecule type" value="Genomic_RNA"/>
</dbReference>
<dbReference type="GO" id="GO:0003723">
    <property type="term" value="F:RNA binding"/>
    <property type="evidence" value="ECO:0007669"/>
    <property type="project" value="UniProtKB-KW"/>
</dbReference>
<dbReference type="GO" id="GO:0030430">
    <property type="term" value="C:host cell cytoplasm"/>
    <property type="evidence" value="ECO:0007669"/>
    <property type="project" value="UniProtKB-SubCell"/>
</dbReference>
<accession>A0A2H5CMR7</accession>
<keyword evidence="5 10" id="KW-0946">Virion</keyword>
<evidence type="ECO:0000313" key="11">
    <source>
        <dbReference type="EMBL" id="AUH25692.1"/>
    </source>
</evidence>
<evidence type="ECO:0000256" key="4">
    <source>
        <dbReference type="ARBA" id="ARBA00022561"/>
    </source>
</evidence>
<protein>
    <recommendedName>
        <fullName evidence="3 10">Nucleoprotein</fullName>
    </recommendedName>
    <alternativeName>
        <fullName evidence="10">Coat protein</fullName>
    </alternativeName>
    <alternativeName>
        <fullName evidence="9 10">Nucleocapsid protein</fullName>
    </alternativeName>
</protein>
<evidence type="ECO:0000256" key="10">
    <source>
        <dbReference type="PIRNR" id="PIRNR004108"/>
    </source>
</evidence>
<evidence type="ECO:0000256" key="1">
    <source>
        <dbReference type="ARBA" id="ARBA00004192"/>
    </source>
</evidence>
<evidence type="ECO:0000256" key="8">
    <source>
        <dbReference type="ARBA" id="ARBA00023200"/>
    </source>
</evidence>